<reference evidence="2 3" key="1">
    <citation type="submission" date="2017-02" db="EMBL/GenBank/DDBJ databases">
        <authorList>
            <person name="Peterson S.W."/>
        </authorList>
    </citation>
    <scope>NUCLEOTIDE SEQUENCE [LARGE SCALE GENOMIC DNA]</scope>
    <source>
        <strain evidence="2 3">S285</strain>
    </source>
</reference>
<evidence type="ECO:0000313" key="2">
    <source>
        <dbReference type="EMBL" id="ARN80153.1"/>
    </source>
</evidence>
<dbReference type="STRING" id="655015.B1812_02595"/>
<dbReference type="Pfam" id="PF06850">
    <property type="entry name" value="PHB_depo_C"/>
    <property type="match status" value="1"/>
</dbReference>
<keyword evidence="3" id="KW-1185">Reference proteome</keyword>
<dbReference type="InterPro" id="IPR009656">
    <property type="entry name" value="PHB_depo_C"/>
</dbReference>
<dbReference type="Gene3D" id="3.40.50.1820">
    <property type="entry name" value="alpha/beta hydrolase"/>
    <property type="match status" value="1"/>
</dbReference>
<dbReference type="InterPro" id="IPR051321">
    <property type="entry name" value="PHA/PHB_synthase"/>
</dbReference>
<name>A0A1W6MRD7_9HYPH</name>
<gene>
    <name evidence="2" type="ORF">B1812_02595</name>
</gene>
<dbReference type="PANTHER" id="PTHR36837">
    <property type="entry name" value="POLY(3-HYDROXYALKANOATE) POLYMERASE SUBUNIT PHAC"/>
    <property type="match status" value="1"/>
</dbReference>
<evidence type="ECO:0000313" key="3">
    <source>
        <dbReference type="Proteomes" id="UP000193978"/>
    </source>
</evidence>
<dbReference type="SUPFAM" id="SSF53474">
    <property type="entry name" value="alpha/beta-Hydrolases"/>
    <property type="match status" value="1"/>
</dbReference>
<accession>A0A1W6MRD7</accession>
<evidence type="ECO:0000259" key="1">
    <source>
        <dbReference type="Pfam" id="PF06850"/>
    </source>
</evidence>
<dbReference type="NCBIfam" id="TIGR01849">
    <property type="entry name" value="PHB_depoly_PhaZ"/>
    <property type="match status" value="1"/>
</dbReference>
<organism evidence="2 3">
    <name type="scientific">Methylocystis bryophila</name>
    <dbReference type="NCBI Taxonomy" id="655015"/>
    <lineage>
        <taxon>Bacteria</taxon>
        <taxon>Pseudomonadati</taxon>
        <taxon>Pseudomonadota</taxon>
        <taxon>Alphaproteobacteria</taxon>
        <taxon>Hyphomicrobiales</taxon>
        <taxon>Methylocystaceae</taxon>
        <taxon>Methylocystis</taxon>
    </lineage>
</organism>
<dbReference type="EMBL" id="CP019948">
    <property type="protein sequence ID" value="ARN80153.1"/>
    <property type="molecule type" value="Genomic_DNA"/>
</dbReference>
<feature type="domain" description="PHB de-polymerase C-terminal" evidence="1">
    <location>
        <begin position="202"/>
        <end position="401"/>
    </location>
</feature>
<dbReference type="PIRSF" id="PIRSF020818">
    <property type="entry name" value="PHB_depoly_PhaZ"/>
    <property type="match status" value="1"/>
</dbReference>
<dbReference type="PANTHER" id="PTHR36837:SF4">
    <property type="entry name" value="BLR0908 PROTEIN"/>
    <property type="match status" value="1"/>
</dbReference>
<dbReference type="InterPro" id="IPR029058">
    <property type="entry name" value="AB_hydrolase_fold"/>
</dbReference>
<dbReference type="KEGG" id="mbry:B1812_02595"/>
<dbReference type="InterPro" id="IPR010915">
    <property type="entry name" value="PHB_depoly_PhaZ"/>
</dbReference>
<sequence>MYDAYQAYADLSHPVRALASNSNCILSLWSTMQFASPLRRMAAYYEIVALAGFTHSRPDYRIREVVTDSGASAKVIEKEIFATPFCGLRRFAREDGENDPRVLLVAPMSGHFATLLRGTIRTLLRHHQVYVTDWRNARDIPLEHGTFGFDDFVQHLIDFIKVIGPQTHVVAVCQPAVPALAATAIMSQDDDPQLPASLTLMAGPIDTRISPTKVNELATSKPIEWFKEKMIGVTPRTLRGAGRRVYPGFLQLAAFMSMNAERHSKAFVDLFKSRVEGDFQKANQIREFYEEYFAIMDLDAKFYLETVELVFQKYALPRGELSFRGRLIEPRAIKKTALLTVEGERDDICAVGQTLAAHDLCTGLRPYMKSHVLQPDVGHYGVFNGRRWETKIYPVVHDHIYASL</sequence>
<protein>
    <submittedName>
        <fullName evidence="2">Poly(3-hydroxybutyrate) depolymerase</fullName>
    </submittedName>
</protein>
<dbReference type="Proteomes" id="UP000193978">
    <property type="component" value="Chromosome"/>
</dbReference>
<dbReference type="OrthoDB" id="9774318at2"/>
<dbReference type="AlphaFoldDB" id="A0A1W6MRD7"/>
<proteinExistence type="predicted"/>